<dbReference type="EMBL" id="FN668639">
    <property type="protein sequence ID" value="CBK20834.2"/>
    <property type="molecule type" value="Genomic_DNA"/>
</dbReference>
<protein>
    <submittedName>
        <fullName evidence="1">Uncharacterized protein</fullName>
    </submittedName>
</protein>
<name>D8LX39_BLAHO</name>
<dbReference type="RefSeq" id="XP_012894882.1">
    <property type="nucleotide sequence ID" value="XM_013039428.1"/>
</dbReference>
<sequence>MPNPLGVVSNPEYFTKIVQSICGMCCSFCKILESIATLQSYVDSSKTVYEKTFQTKVQEINELVSTFNTFLTNLDLSKGSALSNTHYEHIYALPYLIEAPRCEYIPERAFVPFSENSLHVCPTGSVFASESYYCFRLNRITNKKFKNFPL</sequence>
<organism evidence="1">
    <name type="scientific">Blastocystis hominis</name>
    <dbReference type="NCBI Taxonomy" id="12968"/>
    <lineage>
        <taxon>Eukaryota</taxon>
        <taxon>Sar</taxon>
        <taxon>Stramenopiles</taxon>
        <taxon>Bigyra</taxon>
        <taxon>Opalozoa</taxon>
        <taxon>Opalinata</taxon>
        <taxon>Blastocystidae</taxon>
        <taxon>Blastocystis</taxon>
    </lineage>
</organism>
<keyword evidence="2" id="KW-1185">Reference proteome</keyword>
<dbReference type="GeneID" id="24918369"/>
<reference evidence="1" key="1">
    <citation type="submission" date="2010-02" db="EMBL/GenBank/DDBJ databases">
        <title>Sequencing and annotation of the Blastocystis hominis genome.</title>
        <authorList>
            <person name="Wincker P."/>
        </authorList>
    </citation>
    <scope>NUCLEOTIDE SEQUENCE</scope>
    <source>
        <strain evidence="1">Singapore isolate B</strain>
    </source>
</reference>
<gene>
    <name evidence="1" type="ORF">GSBLH_T00001090001</name>
</gene>
<proteinExistence type="predicted"/>
<accession>D8LX39</accession>
<dbReference type="Proteomes" id="UP000008312">
    <property type="component" value="Unassembled WGS sequence"/>
</dbReference>
<dbReference type="InParanoid" id="D8LX39"/>
<evidence type="ECO:0000313" key="1">
    <source>
        <dbReference type="EMBL" id="CBK20834.2"/>
    </source>
</evidence>
<evidence type="ECO:0000313" key="2">
    <source>
        <dbReference type="Proteomes" id="UP000008312"/>
    </source>
</evidence>
<dbReference type="AlphaFoldDB" id="D8LX39"/>